<evidence type="ECO:0000313" key="14">
    <source>
        <dbReference type="EMBL" id="GMR34625.1"/>
    </source>
</evidence>
<reference evidence="15" key="1">
    <citation type="submission" date="2022-10" db="EMBL/GenBank/DDBJ databases">
        <title>Genome assembly of Pristionchus species.</title>
        <authorList>
            <person name="Yoshida K."/>
            <person name="Sommer R.J."/>
        </authorList>
    </citation>
    <scope>NUCLEOTIDE SEQUENCE [LARGE SCALE GENOMIC DNA]</scope>
    <source>
        <strain evidence="15">RS5460</strain>
    </source>
</reference>
<keyword evidence="5 11" id="KW-0732">Signal</keyword>
<evidence type="ECO:0000256" key="2">
    <source>
        <dbReference type="ARBA" id="ARBA00005189"/>
    </source>
</evidence>
<evidence type="ECO:0000256" key="1">
    <source>
        <dbReference type="ARBA" id="ARBA00004371"/>
    </source>
</evidence>
<dbReference type="EC" id="3.5.1.23" evidence="4"/>
<organism evidence="14 15">
    <name type="scientific">Pristionchus mayeri</name>
    <dbReference type="NCBI Taxonomy" id="1317129"/>
    <lineage>
        <taxon>Eukaryota</taxon>
        <taxon>Metazoa</taxon>
        <taxon>Ecdysozoa</taxon>
        <taxon>Nematoda</taxon>
        <taxon>Chromadorea</taxon>
        <taxon>Rhabditida</taxon>
        <taxon>Rhabditina</taxon>
        <taxon>Diplogasteromorpha</taxon>
        <taxon>Diplogasteroidea</taxon>
        <taxon>Neodiplogasteridae</taxon>
        <taxon>Pristionchus</taxon>
    </lineage>
</organism>
<dbReference type="FunFam" id="3.60.60.10:FF:000006">
    <property type="entry name" value="N-acylethanolamine-hydrolyzing acid amidase"/>
    <property type="match status" value="1"/>
</dbReference>
<name>A0AAN5C8I1_9BILA</name>
<keyword evidence="6" id="KW-0378">Hydrolase</keyword>
<feature type="domain" description="Acid ceramidase N-terminal" evidence="13">
    <location>
        <begin position="73"/>
        <end position="121"/>
    </location>
</feature>
<feature type="non-terminal residue" evidence="14">
    <location>
        <position position="1"/>
    </location>
</feature>
<evidence type="ECO:0000256" key="11">
    <source>
        <dbReference type="SAM" id="SignalP"/>
    </source>
</evidence>
<feature type="domain" description="Choloylglycine hydrolase/NAAA C-terminal" evidence="12">
    <location>
        <begin position="167"/>
        <end position="309"/>
    </location>
</feature>
<dbReference type="Pfam" id="PF15508">
    <property type="entry name" value="NAAA-beta"/>
    <property type="match status" value="1"/>
</dbReference>
<keyword evidence="7" id="KW-0443">Lipid metabolism</keyword>
<evidence type="ECO:0000256" key="8">
    <source>
        <dbReference type="ARBA" id="ARBA00023145"/>
    </source>
</evidence>
<feature type="signal peptide" evidence="11">
    <location>
        <begin position="1"/>
        <end position="20"/>
    </location>
</feature>
<dbReference type="GO" id="GO:0017040">
    <property type="term" value="F:N-acylsphingosine amidohydrolase activity"/>
    <property type="evidence" value="ECO:0007669"/>
    <property type="project" value="UniProtKB-EC"/>
</dbReference>
<comment type="pathway">
    <text evidence="2">Lipid metabolism.</text>
</comment>
<sequence>TSSHWLVIALVFLLHDSSHALINRGMLPLLLLLIPSFLLADSQHTPQNPWGEYAADCLADKPSLWDEKRLETKWYGINLDLEPHDMWRELATDYGERMATAIGVVKTMVDSFGGEGAWDAVLLLLQGSENSLTEPYRSEIKALADLTGIQVEQLTLLNLFYELSKACTSIVAMDHNGKVFHARNQDFGFLFVWDIEIHTWELTRTLKDLVVQYEFQRDGKLLFKAVTFAGHLGILTAVRPGQFSMSMNSRFGSSLETMTRFFAQGLDENQQFAVYACREMLTNCATFEEAKEYIESVELLAGAYFIMGSTKGGMVNTRAWNGTDNEKMIDVKQTNGWYVLQTNYDWNEPDIFLDDRTIPGNKCMQQLGRKRVTREGIFQVLSSKPNLN</sequence>
<keyword evidence="15" id="KW-1185">Reference proteome</keyword>
<evidence type="ECO:0000256" key="9">
    <source>
        <dbReference type="ARBA" id="ARBA00023180"/>
    </source>
</evidence>
<evidence type="ECO:0000256" key="6">
    <source>
        <dbReference type="ARBA" id="ARBA00022801"/>
    </source>
</evidence>
<dbReference type="AlphaFoldDB" id="A0AAN5C8I1"/>
<comment type="similarity">
    <text evidence="3">Belongs to the acid ceramidase family.</text>
</comment>
<keyword evidence="10" id="KW-0458">Lysosome</keyword>
<dbReference type="EMBL" id="BTRK01000002">
    <property type="protein sequence ID" value="GMR34625.1"/>
    <property type="molecule type" value="Genomic_DNA"/>
</dbReference>
<accession>A0AAN5C8I1</accession>
<evidence type="ECO:0000259" key="13">
    <source>
        <dbReference type="Pfam" id="PF15508"/>
    </source>
</evidence>
<comment type="caution">
    <text evidence="14">The sequence shown here is derived from an EMBL/GenBank/DDBJ whole genome shotgun (WGS) entry which is preliminary data.</text>
</comment>
<dbReference type="GO" id="GO:0006629">
    <property type="term" value="P:lipid metabolic process"/>
    <property type="evidence" value="ECO:0007669"/>
    <property type="project" value="UniProtKB-KW"/>
</dbReference>
<dbReference type="Proteomes" id="UP001328107">
    <property type="component" value="Unassembled WGS sequence"/>
</dbReference>
<evidence type="ECO:0000256" key="5">
    <source>
        <dbReference type="ARBA" id="ARBA00022729"/>
    </source>
</evidence>
<dbReference type="PANTHER" id="PTHR28583:SF1">
    <property type="entry name" value="ACID CERAMIDASE"/>
    <property type="match status" value="1"/>
</dbReference>
<proteinExistence type="inferred from homology"/>
<feature type="chain" id="PRO_5043017976" description="ceramidase" evidence="11">
    <location>
        <begin position="21"/>
        <end position="388"/>
    </location>
</feature>
<evidence type="ECO:0000256" key="3">
    <source>
        <dbReference type="ARBA" id="ARBA00005730"/>
    </source>
</evidence>
<evidence type="ECO:0000256" key="7">
    <source>
        <dbReference type="ARBA" id="ARBA00023098"/>
    </source>
</evidence>
<evidence type="ECO:0000256" key="10">
    <source>
        <dbReference type="ARBA" id="ARBA00023228"/>
    </source>
</evidence>
<feature type="non-terminal residue" evidence="14">
    <location>
        <position position="388"/>
    </location>
</feature>
<gene>
    <name evidence="14" type="ORF">PMAYCL1PPCAC_04820</name>
</gene>
<protein>
    <recommendedName>
        <fullName evidence="4">ceramidase</fullName>
        <ecNumber evidence="4">3.5.1.23</ecNumber>
    </recommendedName>
</protein>
<dbReference type="InterPro" id="IPR029132">
    <property type="entry name" value="CBAH/NAAA_C"/>
</dbReference>
<keyword evidence="8" id="KW-0865">Zymogen</keyword>
<dbReference type="GO" id="GO:0005764">
    <property type="term" value="C:lysosome"/>
    <property type="evidence" value="ECO:0007669"/>
    <property type="project" value="UniProtKB-SubCell"/>
</dbReference>
<comment type="subcellular location">
    <subcellularLocation>
        <location evidence="1">Lysosome</location>
    </subcellularLocation>
</comment>
<dbReference type="PANTHER" id="PTHR28583">
    <property type="entry name" value="ACID AMIDASE"/>
    <property type="match status" value="1"/>
</dbReference>
<dbReference type="Gene3D" id="3.60.60.10">
    <property type="entry name" value="Penicillin V Acylase, Chain A"/>
    <property type="match status" value="1"/>
</dbReference>
<evidence type="ECO:0000256" key="4">
    <source>
        <dbReference type="ARBA" id="ARBA00011891"/>
    </source>
</evidence>
<evidence type="ECO:0000313" key="15">
    <source>
        <dbReference type="Proteomes" id="UP001328107"/>
    </source>
</evidence>
<keyword evidence="9" id="KW-0325">Glycoprotein</keyword>
<dbReference type="Pfam" id="PF02275">
    <property type="entry name" value="CBAH"/>
    <property type="match status" value="1"/>
</dbReference>
<evidence type="ECO:0000259" key="12">
    <source>
        <dbReference type="Pfam" id="PF02275"/>
    </source>
</evidence>
<dbReference type="InterPro" id="IPR029130">
    <property type="entry name" value="Acid_ceramidase_N"/>
</dbReference>